<feature type="non-terminal residue" evidence="2">
    <location>
        <position position="1"/>
    </location>
</feature>
<evidence type="ECO:0000313" key="2">
    <source>
        <dbReference type="EMBL" id="CAL4067091.1"/>
    </source>
</evidence>
<feature type="compositionally biased region" description="Polar residues" evidence="1">
    <location>
        <begin position="233"/>
        <end position="243"/>
    </location>
</feature>
<name>A0AAV2PYE2_MEGNR</name>
<evidence type="ECO:0000256" key="1">
    <source>
        <dbReference type="SAM" id="MobiDB-lite"/>
    </source>
</evidence>
<feature type="region of interest" description="Disordered" evidence="1">
    <location>
        <begin position="222"/>
        <end position="243"/>
    </location>
</feature>
<evidence type="ECO:0000313" key="3">
    <source>
        <dbReference type="Proteomes" id="UP001497623"/>
    </source>
</evidence>
<dbReference type="EMBL" id="CAXKWB010002512">
    <property type="protein sequence ID" value="CAL4067091.1"/>
    <property type="molecule type" value="Genomic_DNA"/>
</dbReference>
<keyword evidence="3" id="KW-1185">Reference proteome</keyword>
<organism evidence="2 3">
    <name type="scientific">Meganyctiphanes norvegica</name>
    <name type="common">Northern krill</name>
    <name type="synonym">Thysanopoda norvegica</name>
    <dbReference type="NCBI Taxonomy" id="48144"/>
    <lineage>
        <taxon>Eukaryota</taxon>
        <taxon>Metazoa</taxon>
        <taxon>Ecdysozoa</taxon>
        <taxon>Arthropoda</taxon>
        <taxon>Crustacea</taxon>
        <taxon>Multicrustacea</taxon>
        <taxon>Malacostraca</taxon>
        <taxon>Eumalacostraca</taxon>
        <taxon>Eucarida</taxon>
        <taxon>Euphausiacea</taxon>
        <taxon>Euphausiidae</taxon>
        <taxon>Meganyctiphanes</taxon>
    </lineage>
</organism>
<comment type="caution">
    <text evidence="2">The sequence shown here is derived from an EMBL/GenBank/DDBJ whole genome shotgun (WGS) entry which is preliminary data.</text>
</comment>
<reference evidence="2 3" key="1">
    <citation type="submission" date="2024-05" db="EMBL/GenBank/DDBJ databases">
        <authorList>
            <person name="Wallberg A."/>
        </authorList>
    </citation>
    <scope>NUCLEOTIDE SEQUENCE [LARGE SCALE GENOMIC DNA]</scope>
</reference>
<gene>
    <name evidence="2" type="ORF">MNOR_LOCUS6177</name>
</gene>
<sequence length="243" mass="26746">GQSAVTRSSGTLYSHSARDKVVVGVRLQDHAKGSSSIRRSHPVSLTTSTTCDSPLLTKRSTSSVEHTLSEAIYKGKYCEGAAEGETKIPMNVKQEICDKEGSSEVPSTSDKTDLLSEQSENKKLISSTQESTKLTRTLSLRKQLLQTKALKGEDVKNLDVKDMNLVVISYKKNGKKEHRLTMKKIWNLRNSFRSSRNQSISSKAELEVVEVDVNEEGDFVRKKVSKKPKISEGASTSSGAEPQ</sequence>
<proteinExistence type="predicted"/>
<feature type="compositionally biased region" description="Basic and acidic residues" evidence="1">
    <location>
        <begin position="110"/>
        <end position="123"/>
    </location>
</feature>
<feature type="region of interest" description="Disordered" evidence="1">
    <location>
        <begin position="98"/>
        <end position="130"/>
    </location>
</feature>
<dbReference type="Proteomes" id="UP001497623">
    <property type="component" value="Unassembled WGS sequence"/>
</dbReference>
<feature type="region of interest" description="Disordered" evidence="1">
    <location>
        <begin position="30"/>
        <end position="62"/>
    </location>
</feature>
<accession>A0AAV2PYE2</accession>
<protein>
    <submittedName>
        <fullName evidence="2">Uncharacterized protein</fullName>
    </submittedName>
</protein>
<dbReference type="AlphaFoldDB" id="A0AAV2PYE2"/>
<feature type="compositionally biased region" description="Polar residues" evidence="1">
    <location>
        <begin position="33"/>
        <end position="62"/>
    </location>
</feature>